<sequence>MTWDNQPPAMPPQPPSPPTPPAPAGGWEPAPMPPSWESAAPAAPTTPAALVPSSDPWGGAPTPPPDRRTNSSGPRRSNAFLRVAISLVVVVGLFGLGFGIRSLIDNKTTTVVRSSSANGQVTTTAVTIDPGQEPIAYVAAMVSPSVVQIETSEGLGSGVAYDTDLFITNAHVVGTAQTVTVRDSHGTAVKGQVLGADTGTDIAVVRAAGLQAPPAKLANDKPHVGQIAVAVGSPYGLEQTVTSGIVSAVNRPVPNEKSVVINMVQTDASINPGNSGGALANRNAEIMGINSSIYSQTGENTGIGFAIPISTAKRVADQLAAGKTVARAGLGLSGPSTTPSGSAGAYVQSVTSGGAADKAGIKSGDLIVAVDGVPVRSFDELRGMASGYSPGDKVVVEINRDGKVLDVDVTLGTLK</sequence>
<dbReference type="GO" id="GO:0004252">
    <property type="term" value="F:serine-type endopeptidase activity"/>
    <property type="evidence" value="ECO:0007669"/>
    <property type="project" value="InterPro"/>
</dbReference>
<dbReference type="PRINTS" id="PR00834">
    <property type="entry name" value="PROTEASES2C"/>
</dbReference>
<dbReference type="SUPFAM" id="SSF50494">
    <property type="entry name" value="Trypsin-like serine proteases"/>
    <property type="match status" value="1"/>
</dbReference>
<dbReference type="InterPro" id="IPR036034">
    <property type="entry name" value="PDZ_sf"/>
</dbReference>
<dbReference type="InterPro" id="IPR001478">
    <property type="entry name" value="PDZ"/>
</dbReference>
<dbReference type="AlphaFoldDB" id="A0A6J6PBC4"/>
<dbReference type="InterPro" id="IPR001940">
    <property type="entry name" value="Peptidase_S1C"/>
</dbReference>
<keyword evidence="1" id="KW-0645">Protease</keyword>
<name>A0A6J6PBC4_9ZZZZ</name>
<dbReference type="InterPro" id="IPR051201">
    <property type="entry name" value="Chloro_Bact_Ser_Proteases"/>
</dbReference>
<feature type="compositionally biased region" description="Pro residues" evidence="3">
    <location>
        <begin position="8"/>
        <end position="23"/>
    </location>
</feature>
<dbReference type="Gene3D" id="2.40.10.120">
    <property type="match status" value="1"/>
</dbReference>
<dbReference type="GO" id="GO:0006508">
    <property type="term" value="P:proteolysis"/>
    <property type="evidence" value="ECO:0007669"/>
    <property type="project" value="UniProtKB-KW"/>
</dbReference>
<dbReference type="PANTHER" id="PTHR43343:SF3">
    <property type="entry name" value="PROTEASE DO-LIKE 8, CHLOROPLASTIC"/>
    <property type="match status" value="1"/>
</dbReference>
<gene>
    <name evidence="6" type="ORF">UFOPK2624_00255</name>
</gene>
<dbReference type="Pfam" id="PF13365">
    <property type="entry name" value="Trypsin_2"/>
    <property type="match status" value="1"/>
</dbReference>
<keyword evidence="4" id="KW-0812">Transmembrane</keyword>
<dbReference type="SMART" id="SM00228">
    <property type="entry name" value="PDZ"/>
    <property type="match status" value="1"/>
</dbReference>
<dbReference type="Pfam" id="PF13180">
    <property type="entry name" value="PDZ_2"/>
    <property type="match status" value="1"/>
</dbReference>
<protein>
    <submittedName>
        <fullName evidence="6">Unannotated protein</fullName>
    </submittedName>
</protein>
<dbReference type="PROSITE" id="PS50106">
    <property type="entry name" value="PDZ"/>
    <property type="match status" value="1"/>
</dbReference>
<evidence type="ECO:0000259" key="5">
    <source>
        <dbReference type="PROSITE" id="PS50106"/>
    </source>
</evidence>
<proteinExistence type="predicted"/>
<dbReference type="InterPro" id="IPR009003">
    <property type="entry name" value="Peptidase_S1_PA"/>
</dbReference>
<evidence type="ECO:0000256" key="2">
    <source>
        <dbReference type="ARBA" id="ARBA00022801"/>
    </source>
</evidence>
<organism evidence="6">
    <name type="scientific">freshwater metagenome</name>
    <dbReference type="NCBI Taxonomy" id="449393"/>
    <lineage>
        <taxon>unclassified sequences</taxon>
        <taxon>metagenomes</taxon>
        <taxon>ecological metagenomes</taxon>
    </lineage>
</organism>
<reference evidence="6" key="1">
    <citation type="submission" date="2020-05" db="EMBL/GenBank/DDBJ databases">
        <authorList>
            <person name="Chiriac C."/>
            <person name="Salcher M."/>
            <person name="Ghai R."/>
            <person name="Kavagutti S V."/>
        </authorList>
    </citation>
    <scope>NUCLEOTIDE SEQUENCE</scope>
</reference>
<evidence type="ECO:0000313" key="6">
    <source>
        <dbReference type="EMBL" id="CAB4696057.1"/>
    </source>
</evidence>
<feature type="compositionally biased region" description="Low complexity" evidence="3">
    <location>
        <begin position="24"/>
        <end position="49"/>
    </location>
</feature>
<evidence type="ECO:0000256" key="1">
    <source>
        <dbReference type="ARBA" id="ARBA00022670"/>
    </source>
</evidence>
<evidence type="ECO:0000256" key="4">
    <source>
        <dbReference type="SAM" id="Phobius"/>
    </source>
</evidence>
<accession>A0A6J6PBC4</accession>
<dbReference type="Gene3D" id="2.30.42.10">
    <property type="match status" value="1"/>
</dbReference>
<dbReference type="SUPFAM" id="SSF50156">
    <property type="entry name" value="PDZ domain-like"/>
    <property type="match status" value="1"/>
</dbReference>
<keyword evidence="4" id="KW-0472">Membrane</keyword>
<feature type="domain" description="PDZ" evidence="5">
    <location>
        <begin position="329"/>
        <end position="402"/>
    </location>
</feature>
<keyword evidence="4" id="KW-1133">Transmembrane helix</keyword>
<keyword evidence="2" id="KW-0378">Hydrolase</keyword>
<feature type="transmembrane region" description="Helical" evidence="4">
    <location>
        <begin position="79"/>
        <end position="100"/>
    </location>
</feature>
<dbReference type="PANTHER" id="PTHR43343">
    <property type="entry name" value="PEPTIDASE S12"/>
    <property type="match status" value="1"/>
</dbReference>
<feature type="region of interest" description="Disordered" evidence="3">
    <location>
        <begin position="1"/>
        <end position="74"/>
    </location>
</feature>
<dbReference type="EMBL" id="CAEZXY010000005">
    <property type="protein sequence ID" value="CAB4696057.1"/>
    <property type="molecule type" value="Genomic_DNA"/>
</dbReference>
<evidence type="ECO:0000256" key="3">
    <source>
        <dbReference type="SAM" id="MobiDB-lite"/>
    </source>
</evidence>